<keyword evidence="2" id="KW-1185">Reference proteome</keyword>
<reference evidence="2" key="1">
    <citation type="submission" date="2016-10" db="EMBL/GenBank/DDBJ databases">
        <authorList>
            <person name="Varghese N."/>
            <person name="Submissions S."/>
        </authorList>
    </citation>
    <scope>NUCLEOTIDE SEQUENCE [LARGE SCALE GENOMIC DNA]</scope>
    <source>
        <strain evidence="2">CGMCC 1.6981</strain>
    </source>
</reference>
<dbReference type="EMBL" id="FPBP01000019">
    <property type="protein sequence ID" value="SFU96309.1"/>
    <property type="molecule type" value="Genomic_DNA"/>
</dbReference>
<organism evidence="1 2">
    <name type="scientific">Halomonas korlensis</name>
    <dbReference type="NCBI Taxonomy" id="463301"/>
    <lineage>
        <taxon>Bacteria</taxon>
        <taxon>Pseudomonadati</taxon>
        <taxon>Pseudomonadota</taxon>
        <taxon>Gammaproteobacteria</taxon>
        <taxon>Oceanospirillales</taxon>
        <taxon>Halomonadaceae</taxon>
        <taxon>Halomonas</taxon>
    </lineage>
</organism>
<dbReference type="AlphaFoldDB" id="A0A1I7KFW0"/>
<accession>A0A1I7KFW0</accession>
<evidence type="ECO:0000313" key="1">
    <source>
        <dbReference type="EMBL" id="SFU96309.1"/>
    </source>
</evidence>
<protein>
    <submittedName>
        <fullName evidence="1">Uncharacterized protein</fullName>
    </submittedName>
</protein>
<dbReference type="STRING" id="463301.SAMN04487955_11936"/>
<sequence>MALGTGVMIGAGIFALTGQMAEMTIELFPLKTKDYSLAAAARPALGQAAVWFTLILLGEGLFLSRREPPDESTGDNEHSHSH</sequence>
<name>A0A1I7KFW0_9GAMM</name>
<proteinExistence type="predicted"/>
<evidence type="ECO:0000313" key="2">
    <source>
        <dbReference type="Proteomes" id="UP000198693"/>
    </source>
</evidence>
<dbReference type="Proteomes" id="UP000198693">
    <property type="component" value="Unassembled WGS sequence"/>
</dbReference>
<gene>
    <name evidence="1" type="ORF">SAMN04487955_11936</name>
</gene>